<keyword evidence="2" id="KW-1185">Reference proteome</keyword>
<comment type="caution">
    <text evidence="1">The sequence shown here is derived from an EMBL/GenBank/DDBJ whole genome shotgun (WGS) entry which is preliminary data.</text>
</comment>
<evidence type="ECO:0000313" key="1">
    <source>
        <dbReference type="EMBL" id="MBB5795472.1"/>
    </source>
</evidence>
<organism evidence="1 2">
    <name type="scientific">Streptomyces caelestis</name>
    <dbReference type="NCBI Taxonomy" id="36816"/>
    <lineage>
        <taxon>Bacteria</taxon>
        <taxon>Bacillati</taxon>
        <taxon>Actinomycetota</taxon>
        <taxon>Actinomycetes</taxon>
        <taxon>Kitasatosporales</taxon>
        <taxon>Streptomycetaceae</taxon>
        <taxon>Streptomyces</taxon>
    </lineage>
</organism>
<evidence type="ECO:0000313" key="2">
    <source>
        <dbReference type="Proteomes" id="UP000590647"/>
    </source>
</evidence>
<gene>
    <name evidence="1" type="ORF">HDA41_003436</name>
</gene>
<dbReference type="EMBL" id="JACHNE010000001">
    <property type="protein sequence ID" value="MBB5795472.1"/>
    <property type="molecule type" value="Genomic_DNA"/>
</dbReference>
<dbReference type="AlphaFoldDB" id="A0A7W9H4C4"/>
<sequence>MDMIRSEIAPDNTYVAAGDVAVRDGNIVTVSTRPYYHVWMREFLPLLP</sequence>
<reference evidence="1 2" key="1">
    <citation type="submission" date="2020-08" db="EMBL/GenBank/DDBJ databases">
        <title>Sequencing the genomes of 1000 actinobacteria strains.</title>
        <authorList>
            <person name="Klenk H.-P."/>
        </authorList>
    </citation>
    <scope>NUCLEOTIDE SEQUENCE [LARGE SCALE GENOMIC DNA]</scope>
    <source>
        <strain evidence="1 2">DSM 40084</strain>
    </source>
</reference>
<dbReference type="Proteomes" id="UP000590647">
    <property type="component" value="Unassembled WGS sequence"/>
</dbReference>
<name>A0A7W9H4C4_9ACTN</name>
<protein>
    <submittedName>
        <fullName evidence="1">Uncharacterized protein</fullName>
    </submittedName>
</protein>
<accession>A0A7W9H4C4</accession>
<dbReference type="RefSeq" id="WP_184984860.1">
    <property type="nucleotide sequence ID" value="NZ_JACHNE010000001.1"/>
</dbReference>
<proteinExistence type="predicted"/>